<keyword evidence="2" id="KW-0456">Lyase</keyword>
<evidence type="ECO:0000313" key="5">
    <source>
        <dbReference type="Proteomes" id="UP001319104"/>
    </source>
</evidence>
<dbReference type="GO" id="GO:0008784">
    <property type="term" value="F:alanine racemase activity"/>
    <property type="evidence" value="ECO:0007669"/>
    <property type="project" value="UniProtKB-EC"/>
</dbReference>
<sequence length="367" mass="41516">MLDFQIKNPTLILDEAICRRNLKKMAVKAKSLNLKLAPHFKTHQSLKVAEWCKDYEIDEISVSSFRMAFYFRDRGFKNIHIAFPFNPLLIEDLSLMQGQPVSIQLVNEEVARLVSQKVERSIGFFIEIDAGYGRTGVPVENFEVIDNILRVIAENKNMNFKGFYIHAGHTYHANLEGIKKIHKENQEAFRVLKAKYQSQYPELVCRSGDTPSASLMENFDHIDELGPGNFVFYDLTQAAIGSCNKEDIAVALASPVVDVKVGKNEILIHGGGVHLSKDVLNDNEVKNFGEVVLFEKDKWIIPAERAFLKSISQEHGLIHAPDALMERIKIGDVIGILPIHSCMTADCMRSYRTLDNDLIDHLEGTMK</sequence>
<dbReference type="PANTHER" id="PTHR28004">
    <property type="entry name" value="ZGC:162816-RELATED"/>
    <property type="match status" value="1"/>
</dbReference>
<proteinExistence type="inferred from homology"/>
<accession>A0AAP2G4T2</accession>
<dbReference type="Pfam" id="PF14031">
    <property type="entry name" value="D-ser_dehydrat"/>
    <property type="match status" value="1"/>
</dbReference>
<dbReference type="GO" id="GO:0008721">
    <property type="term" value="F:D-serine ammonia-lyase activity"/>
    <property type="evidence" value="ECO:0007669"/>
    <property type="project" value="TreeGrafter"/>
</dbReference>
<dbReference type="EC" id="5.1.1.1" evidence="4"/>
<reference evidence="4 5" key="1">
    <citation type="submission" date="2021-05" db="EMBL/GenBank/DDBJ databases">
        <authorList>
            <person name="Zhang Z.D."/>
            <person name="Osman G."/>
        </authorList>
    </citation>
    <scope>NUCLEOTIDE SEQUENCE [LARGE SCALE GENOMIC DNA]</scope>
    <source>
        <strain evidence="4 5">KCTC 32217</strain>
    </source>
</reference>
<feature type="domain" description="D-serine dehydratase-like" evidence="3">
    <location>
        <begin position="249"/>
        <end position="355"/>
    </location>
</feature>
<gene>
    <name evidence="4" type="ORF">KI659_12465</name>
</gene>
<name>A0AAP2G4T2_9BACT</name>
<dbReference type="SMART" id="SM01119">
    <property type="entry name" value="D-ser_dehydrat"/>
    <property type="match status" value="1"/>
</dbReference>
<dbReference type="Proteomes" id="UP001319104">
    <property type="component" value="Unassembled WGS sequence"/>
</dbReference>
<dbReference type="Gene3D" id="2.40.37.20">
    <property type="entry name" value="D-serine dehydratase-like domain"/>
    <property type="match status" value="1"/>
</dbReference>
<protein>
    <submittedName>
        <fullName evidence="4">Alanine racemase</fullName>
        <ecNumber evidence="4">5.1.1.1</ecNumber>
    </submittedName>
</protein>
<evidence type="ECO:0000313" key="4">
    <source>
        <dbReference type="EMBL" id="MBS9524825.1"/>
    </source>
</evidence>
<keyword evidence="4" id="KW-0413">Isomerase</keyword>
<dbReference type="InterPro" id="IPR042208">
    <property type="entry name" value="D-ser_dehydrat-like_sf"/>
</dbReference>
<dbReference type="InterPro" id="IPR051466">
    <property type="entry name" value="D-amino_acid_metab_enzyme"/>
</dbReference>
<dbReference type="GO" id="GO:0036088">
    <property type="term" value="P:D-serine catabolic process"/>
    <property type="evidence" value="ECO:0007669"/>
    <property type="project" value="TreeGrafter"/>
</dbReference>
<organism evidence="4 5">
    <name type="scientific">Litoribacter ruber</name>
    <dbReference type="NCBI Taxonomy" id="702568"/>
    <lineage>
        <taxon>Bacteria</taxon>
        <taxon>Pseudomonadati</taxon>
        <taxon>Bacteroidota</taxon>
        <taxon>Cytophagia</taxon>
        <taxon>Cytophagales</taxon>
        <taxon>Cyclobacteriaceae</taxon>
        <taxon>Litoribacter</taxon>
    </lineage>
</organism>
<keyword evidence="5" id="KW-1185">Reference proteome</keyword>
<dbReference type="InterPro" id="IPR029066">
    <property type="entry name" value="PLP-binding_barrel"/>
</dbReference>
<evidence type="ECO:0000256" key="1">
    <source>
        <dbReference type="ARBA" id="ARBA00005323"/>
    </source>
</evidence>
<dbReference type="AlphaFoldDB" id="A0AAP2G4T2"/>
<evidence type="ECO:0000256" key="2">
    <source>
        <dbReference type="ARBA" id="ARBA00023239"/>
    </source>
</evidence>
<comment type="similarity">
    <text evidence="1">Belongs to the DSD1 family.</text>
</comment>
<dbReference type="Pfam" id="PF01168">
    <property type="entry name" value="Ala_racemase_N"/>
    <property type="match status" value="1"/>
</dbReference>
<dbReference type="Gene3D" id="3.20.20.10">
    <property type="entry name" value="Alanine racemase"/>
    <property type="match status" value="1"/>
</dbReference>
<comment type="caution">
    <text evidence="4">The sequence shown here is derived from an EMBL/GenBank/DDBJ whole genome shotgun (WGS) entry which is preliminary data.</text>
</comment>
<evidence type="ECO:0000259" key="3">
    <source>
        <dbReference type="SMART" id="SM01119"/>
    </source>
</evidence>
<dbReference type="SUPFAM" id="SSF51419">
    <property type="entry name" value="PLP-binding barrel"/>
    <property type="match status" value="1"/>
</dbReference>
<dbReference type="InterPro" id="IPR026956">
    <property type="entry name" value="D-ser_dehydrat-like_dom"/>
</dbReference>
<dbReference type="PANTHER" id="PTHR28004:SF2">
    <property type="entry name" value="D-SERINE DEHYDRATASE"/>
    <property type="match status" value="1"/>
</dbReference>
<dbReference type="EMBL" id="JAHCMY010000006">
    <property type="protein sequence ID" value="MBS9524825.1"/>
    <property type="molecule type" value="Genomic_DNA"/>
</dbReference>
<dbReference type="RefSeq" id="WP_213945681.1">
    <property type="nucleotide sequence ID" value="NZ_JAHBGI010000012.1"/>
</dbReference>
<dbReference type="InterPro" id="IPR001608">
    <property type="entry name" value="Ala_racemase_N"/>
</dbReference>